<accession>A0A9D4K6R6</accession>
<organism evidence="1 2">
    <name type="scientific">Dreissena polymorpha</name>
    <name type="common">Zebra mussel</name>
    <name type="synonym">Mytilus polymorpha</name>
    <dbReference type="NCBI Taxonomy" id="45954"/>
    <lineage>
        <taxon>Eukaryota</taxon>
        <taxon>Metazoa</taxon>
        <taxon>Spiralia</taxon>
        <taxon>Lophotrochozoa</taxon>
        <taxon>Mollusca</taxon>
        <taxon>Bivalvia</taxon>
        <taxon>Autobranchia</taxon>
        <taxon>Heteroconchia</taxon>
        <taxon>Euheterodonta</taxon>
        <taxon>Imparidentia</taxon>
        <taxon>Neoheterodontei</taxon>
        <taxon>Myida</taxon>
        <taxon>Dreissenoidea</taxon>
        <taxon>Dreissenidae</taxon>
        <taxon>Dreissena</taxon>
    </lineage>
</organism>
<reference evidence="1" key="1">
    <citation type="journal article" date="2019" name="bioRxiv">
        <title>The Genome of the Zebra Mussel, Dreissena polymorpha: A Resource for Invasive Species Research.</title>
        <authorList>
            <person name="McCartney M.A."/>
            <person name="Auch B."/>
            <person name="Kono T."/>
            <person name="Mallez S."/>
            <person name="Zhang Y."/>
            <person name="Obille A."/>
            <person name="Becker A."/>
            <person name="Abrahante J.E."/>
            <person name="Garbe J."/>
            <person name="Badalamenti J.P."/>
            <person name="Herman A."/>
            <person name="Mangelson H."/>
            <person name="Liachko I."/>
            <person name="Sullivan S."/>
            <person name="Sone E.D."/>
            <person name="Koren S."/>
            <person name="Silverstein K.A.T."/>
            <person name="Beckman K.B."/>
            <person name="Gohl D.M."/>
        </authorList>
    </citation>
    <scope>NUCLEOTIDE SEQUENCE</scope>
    <source>
        <strain evidence="1">Duluth1</strain>
        <tissue evidence="1">Whole animal</tissue>
    </source>
</reference>
<proteinExistence type="predicted"/>
<dbReference type="AlphaFoldDB" id="A0A9D4K6R6"/>
<gene>
    <name evidence="1" type="ORF">DPMN_107384</name>
</gene>
<sequence>MNCVDGVLFRVYPGPSVCLPYWSVIERSWDSPRGRCVDAVSFRVVCGMMVVGRPSTLRNPKTFTDRSDS</sequence>
<name>A0A9D4K6R6_DREPO</name>
<keyword evidence="2" id="KW-1185">Reference proteome</keyword>
<dbReference type="Proteomes" id="UP000828390">
    <property type="component" value="Unassembled WGS sequence"/>
</dbReference>
<protein>
    <submittedName>
        <fullName evidence="1">Uncharacterized protein</fullName>
    </submittedName>
</protein>
<comment type="caution">
    <text evidence="1">The sequence shown here is derived from an EMBL/GenBank/DDBJ whole genome shotgun (WGS) entry which is preliminary data.</text>
</comment>
<reference evidence="1" key="2">
    <citation type="submission" date="2020-11" db="EMBL/GenBank/DDBJ databases">
        <authorList>
            <person name="McCartney M.A."/>
            <person name="Auch B."/>
            <person name="Kono T."/>
            <person name="Mallez S."/>
            <person name="Becker A."/>
            <person name="Gohl D.M."/>
            <person name="Silverstein K.A.T."/>
            <person name="Koren S."/>
            <person name="Bechman K.B."/>
            <person name="Herman A."/>
            <person name="Abrahante J.E."/>
            <person name="Garbe J."/>
        </authorList>
    </citation>
    <scope>NUCLEOTIDE SEQUENCE</scope>
    <source>
        <strain evidence="1">Duluth1</strain>
        <tissue evidence="1">Whole animal</tissue>
    </source>
</reference>
<evidence type="ECO:0000313" key="2">
    <source>
        <dbReference type="Proteomes" id="UP000828390"/>
    </source>
</evidence>
<evidence type="ECO:0000313" key="1">
    <source>
        <dbReference type="EMBL" id="KAH3834066.1"/>
    </source>
</evidence>
<dbReference type="EMBL" id="JAIWYP010000004">
    <property type="protein sequence ID" value="KAH3834066.1"/>
    <property type="molecule type" value="Genomic_DNA"/>
</dbReference>